<keyword evidence="9" id="KW-0411">Iron-sulfur</keyword>
<comment type="similarity">
    <text evidence="3">In the N-terminal section; belongs to the NADH:flavin oxidoreductase/NADH oxidase family.</text>
</comment>
<reference evidence="12 13" key="1">
    <citation type="journal article" date="2006" name="J. Bacteriol.">
        <title>Complete genome sequence of the dehalorespiring bacterium Desulfitobacterium hafniense Y51 and comparison with Dehalococcoides ethenogenes 195.</title>
        <authorList>
            <person name="Nonaka H."/>
            <person name="Keresztes G."/>
            <person name="Shinoda Y."/>
            <person name="Ikenaga Y."/>
            <person name="Abe M."/>
            <person name="Naito K."/>
            <person name="Inatomi K."/>
            <person name="Furukawa K."/>
            <person name="Inui M."/>
            <person name="Yukawa H."/>
        </authorList>
    </citation>
    <scope>NUCLEOTIDE SEQUENCE [LARGE SCALE GENOMIC DNA]</scope>
    <source>
        <strain evidence="12 13">Y51</strain>
    </source>
</reference>
<dbReference type="InterPro" id="IPR013785">
    <property type="entry name" value="Aldolase_TIM"/>
</dbReference>
<evidence type="ECO:0000256" key="1">
    <source>
        <dbReference type="ARBA" id="ARBA00001917"/>
    </source>
</evidence>
<evidence type="ECO:0000313" key="13">
    <source>
        <dbReference type="Proteomes" id="UP000001946"/>
    </source>
</evidence>
<dbReference type="InterPro" id="IPR036188">
    <property type="entry name" value="FAD/NAD-bd_sf"/>
</dbReference>
<evidence type="ECO:0008006" key="14">
    <source>
        <dbReference type="Google" id="ProtNLM"/>
    </source>
</evidence>
<evidence type="ECO:0000256" key="6">
    <source>
        <dbReference type="ARBA" id="ARBA00022723"/>
    </source>
</evidence>
<evidence type="ECO:0000256" key="4">
    <source>
        <dbReference type="ARBA" id="ARBA00022630"/>
    </source>
</evidence>
<keyword evidence="13" id="KW-1185">Reference proteome</keyword>
<gene>
    <name evidence="12" type="ordered locus">DSY3789</name>
</gene>
<dbReference type="KEGG" id="dsy:DSY3789"/>
<sequence length="657" mass="71462">MTMSDFKYLFSPLKIGSMEIPNRIMMSPHGVTGLKPGSDEQLAYFEARAKGGAGFVGIAGCAVHTMHVYQGLFMTSRDPANIPKIKRLVDVIHKYGGKAFIHGPWMNGAPDMPQTSKVVPATLWGDNQSREMSIDEIKQLVLDHAISAANMREAGADGMEFPIGGGAGLQYFVSPLYNKRSDEYGGDLDNRIRIILEIAAEIKKMAGRDFNIGFKVNPDESLLGGPDLETGIEICRRLAASGDVDWIRIAARGQKPQMTHFHYPPSYMPQGTNNYASAAVREVVDNIPIIGGGRMTTAEFMEQSIAEGQCDAVFAARAFIVDPEWPNKAKRGETEEIRHCIGDVEGCFLRSCFGMPVGCTYNVEIGHEGQTLAPAEKKKKVAIIGGGPAGLQAALTAAQRGHDIILVEKEDHLGGHVWLEGQLPGLTDRQALPTWYEHQLRKLANVDIRLETEADADYVLSLGADAVIVATGAEFSPTGISYMQMNAAEGYATEGYVYTPEDVILKGVELGDRVLIFDGIGYVTGPGVAEMLADQGKEVVYVNVDPMIGRSVQLLGQHQVMALRLKDKVEFIPNNAPLAVKDHTVTLKNILTYDLTEIEDIDSVVMVASRPSRDELYHALVGKIDELHIIADAADSHWNSFGTDDATKAGHKVALAL</sequence>
<evidence type="ECO:0000259" key="11">
    <source>
        <dbReference type="Pfam" id="PF07992"/>
    </source>
</evidence>
<evidence type="ECO:0000259" key="10">
    <source>
        <dbReference type="Pfam" id="PF00724"/>
    </source>
</evidence>
<feature type="domain" description="NADH:flavin oxidoreductase/NADH oxidase N-terminal" evidence="10">
    <location>
        <begin position="9"/>
        <end position="333"/>
    </location>
</feature>
<evidence type="ECO:0000256" key="8">
    <source>
        <dbReference type="ARBA" id="ARBA00023004"/>
    </source>
</evidence>
<dbReference type="SUPFAM" id="SSF51395">
    <property type="entry name" value="FMN-linked oxidoreductases"/>
    <property type="match status" value="1"/>
</dbReference>
<dbReference type="HOGENOM" id="CLU_012153_1_2_9"/>
<dbReference type="Pfam" id="PF00724">
    <property type="entry name" value="Oxidored_FMN"/>
    <property type="match status" value="1"/>
</dbReference>
<name>Q24QW4_DESHY</name>
<comment type="cofactor">
    <cofactor evidence="1">
        <name>FMN</name>
        <dbReference type="ChEBI" id="CHEBI:58210"/>
    </cofactor>
</comment>
<keyword evidence="8" id="KW-0408">Iron</keyword>
<keyword evidence="4" id="KW-0285">Flavoprotein</keyword>
<evidence type="ECO:0000256" key="2">
    <source>
        <dbReference type="ARBA" id="ARBA00001966"/>
    </source>
</evidence>
<dbReference type="GO" id="GO:0046872">
    <property type="term" value="F:metal ion binding"/>
    <property type="evidence" value="ECO:0007669"/>
    <property type="project" value="UniProtKB-KW"/>
</dbReference>
<dbReference type="SUPFAM" id="SSF51905">
    <property type="entry name" value="FAD/NAD(P)-binding domain"/>
    <property type="match status" value="1"/>
</dbReference>
<dbReference type="PRINTS" id="PR00368">
    <property type="entry name" value="FADPNR"/>
</dbReference>
<accession>Q24QW4</accession>
<dbReference type="CDD" id="cd02803">
    <property type="entry name" value="OYE_like_FMN_family"/>
    <property type="match status" value="1"/>
</dbReference>
<dbReference type="GO" id="GO:0051536">
    <property type="term" value="F:iron-sulfur cluster binding"/>
    <property type="evidence" value="ECO:0007669"/>
    <property type="project" value="UniProtKB-KW"/>
</dbReference>
<keyword evidence="6" id="KW-0479">Metal-binding</keyword>
<feature type="domain" description="FAD/NAD(P)-binding" evidence="11">
    <location>
        <begin position="379"/>
        <end position="615"/>
    </location>
</feature>
<dbReference type="InterPro" id="IPR051793">
    <property type="entry name" value="NADH:flavin_oxidoreductase"/>
</dbReference>
<comment type="cofactor">
    <cofactor evidence="2">
        <name>[4Fe-4S] cluster</name>
        <dbReference type="ChEBI" id="CHEBI:49883"/>
    </cofactor>
</comment>
<evidence type="ECO:0000256" key="9">
    <source>
        <dbReference type="ARBA" id="ARBA00023014"/>
    </source>
</evidence>
<dbReference type="InterPro" id="IPR001155">
    <property type="entry name" value="OxRdtase_FMN_N"/>
</dbReference>
<organism evidence="12 13">
    <name type="scientific">Desulfitobacterium hafniense (strain Y51)</name>
    <dbReference type="NCBI Taxonomy" id="138119"/>
    <lineage>
        <taxon>Bacteria</taxon>
        <taxon>Bacillati</taxon>
        <taxon>Bacillota</taxon>
        <taxon>Clostridia</taxon>
        <taxon>Eubacteriales</taxon>
        <taxon>Desulfitobacteriaceae</taxon>
        <taxon>Desulfitobacterium</taxon>
    </lineage>
</organism>
<proteinExistence type="inferred from homology"/>
<dbReference type="Gene3D" id="3.40.50.720">
    <property type="entry name" value="NAD(P)-binding Rossmann-like Domain"/>
    <property type="match status" value="1"/>
</dbReference>
<dbReference type="eggNOG" id="COG0446">
    <property type="taxonomic scope" value="Bacteria"/>
</dbReference>
<evidence type="ECO:0000256" key="5">
    <source>
        <dbReference type="ARBA" id="ARBA00022643"/>
    </source>
</evidence>
<evidence type="ECO:0000313" key="12">
    <source>
        <dbReference type="EMBL" id="BAE85578.1"/>
    </source>
</evidence>
<dbReference type="SUPFAM" id="SSF51971">
    <property type="entry name" value="Nucleotide-binding domain"/>
    <property type="match status" value="1"/>
</dbReference>
<dbReference type="PANTHER" id="PTHR42917">
    <property type="entry name" value="2,4-DIENOYL-COA REDUCTASE"/>
    <property type="match status" value="1"/>
</dbReference>
<dbReference type="eggNOG" id="COG1902">
    <property type="taxonomic scope" value="Bacteria"/>
</dbReference>
<dbReference type="Gene3D" id="3.20.20.70">
    <property type="entry name" value="Aldolase class I"/>
    <property type="match status" value="1"/>
</dbReference>
<dbReference type="PANTHER" id="PTHR42917:SF2">
    <property type="entry name" value="2,4-DIENOYL-COA REDUCTASE [(2E)-ENOYL-COA-PRODUCING]"/>
    <property type="match status" value="1"/>
</dbReference>
<evidence type="ECO:0000256" key="3">
    <source>
        <dbReference type="ARBA" id="ARBA00011048"/>
    </source>
</evidence>
<dbReference type="EMBL" id="AP008230">
    <property type="protein sequence ID" value="BAE85578.1"/>
    <property type="molecule type" value="Genomic_DNA"/>
</dbReference>
<dbReference type="GO" id="GO:0010181">
    <property type="term" value="F:FMN binding"/>
    <property type="evidence" value="ECO:0007669"/>
    <property type="project" value="InterPro"/>
</dbReference>
<evidence type="ECO:0000256" key="7">
    <source>
        <dbReference type="ARBA" id="ARBA00023002"/>
    </source>
</evidence>
<keyword evidence="7" id="KW-0560">Oxidoreductase</keyword>
<dbReference type="Pfam" id="PF07992">
    <property type="entry name" value="Pyr_redox_2"/>
    <property type="match status" value="1"/>
</dbReference>
<dbReference type="AlphaFoldDB" id="Q24QW4"/>
<dbReference type="STRING" id="138119.DSY3789"/>
<dbReference type="GO" id="GO:0016491">
    <property type="term" value="F:oxidoreductase activity"/>
    <property type="evidence" value="ECO:0007669"/>
    <property type="project" value="UniProtKB-KW"/>
</dbReference>
<dbReference type="Gene3D" id="3.50.50.60">
    <property type="entry name" value="FAD/NAD(P)-binding domain"/>
    <property type="match status" value="1"/>
</dbReference>
<keyword evidence="5" id="KW-0288">FMN</keyword>
<protein>
    <recommendedName>
        <fullName evidence="14">NADH oxidase</fullName>
    </recommendedName>
</protein>
<dbReference type="InterPro" id="IPR023753">
    <property type="entry name" value="FAD/NAD-binding_dom"/>
</dbReference>
<dbReference type="Proteomes" id="UP000001946">
    <property type="component" value="Chromosome"/>
</dbReference>